<comment type="similarity">
    <text evidence="2">Belongs to the ATP-dependent AMP-binding enzyme family.</text>
</comment>
<dbReference type="GO" id="GO:0005777">
    <property type="term" value="C:peroxisome"/>
    <property type="evidence" value="ECO:0007669"/>
    <property type="project" value="UniProtKB-SubCell"/>
</dbReference>
<proteinExistence type="inferred from homology"/>
<dbReference type="Pfam" id="PF00501">
    <property type="entry name" value="AMP-binding"/>
    <property type="match status" value="1"/>
</dbReference>
<organism evidence="6 7">
    <name type="scientific">Asbolus verrucosus</name>
    <name type="common">Desert ironclad beetle</name>
    <dbReference type="NCBI Taxonomy" id="1661398"/>
    <lineage>
        <taxon>Eukaryota</taxon>
        <taxon>Metazoa</taxon>
        <taxon>Ecdysozoa</taxon>
        <taxon>Arthropoda</taxon>
        <taxon>Hexapoda</taxon>
        <taxon>Insecta</taxon>
        <taxon>Pterygota</taxon>
        <taxon>Neoptera</taxon>
        <taxon>Endopterygota</taxon>
        <taxon>Coleoptera</taxon>
        <taxon>Polyphaga</taxon>
        <taxon>Cucujiformia</taxon>
        <taxon>Tenebrionidae</taxon>
        <taxon>Pimeliinae</taxon>
        <taxon>Asbolus</taxon>
    </lineage>
</organism>
<dbReference type="Gene3D" id="3.40.50.980">
    <property type="match status" value="1"/>
</dbReference>
<evidence type="ECO:0000256" key="4">
    <source>
        <dbReference type="ARBA" id="ARBA00023140"/>
    </source>
</evidence>
<evidence type="ECO:0000256" key="3">
    <source>
        <dbReference type="ARBA" id="ARBA00022598"/>
    </source>
</evidence>
<sequence>MRVKNDLDFIDKVVVFDVDEEREGLHVINATLYSGAALIIHDHFDPHIFLKTIENHNTEQLFLVPPLINFLANSPLTEQFNLSSVRHIFNAAAPILEEDSRLLTKKFNIKIIQGYGLTETGIIVTTSGNESYPKSQLLESLTRDPAKLQWVSLLRKRVPGFQKKIFVIIYRNLFALKSGYMEEFDLLVQYRRIAMGKYYAKNYEKYLNSF</sequence>
<dbReference type="InterPro" id="IPR000873">
    <property type="entry name" value="AMP-dep_synth/lig_dom"/>
</dbReference>
<dbReference type="AlphaFoldDB" id="A0A482VCK6"/>
<evidence type="ECO:0000313" key="6">
    <source>
        <dbReference type="EMBL" id="RZB41040.1"/>
    </source>
</evidence>
<protein>
    <submittedName>
        <fullName evidence="6">AMP-binding domain containing protein</fullName>
    </submittedName>
</protein>
<comment type="subcellular location">
    <subcellularLocation>
        <location evidence="1">Peroxisome</location>
    </subcellularLocation>
</comment>
<dbReference type="STRING" id="1661398.A0A482VCK6"/>
<dbReference type="SUPFAM" id="SSF56801">
    <property type="entry name" value="Acetyl-CoA synthetase-like"/>
    <property type="match status" value="1"/>
</dbReference>
<name>A0A482VCK6_ASBVE</name>
<dbReference type="GO" id="GO:0016405">
    <property type="term" value="F:CoA-ligase activity"/>
    <property type="evidence" value="ECO:0007669"/>
    <property type="project" value="TreeGrafter"/>
</dbReference>
<dbReference type="PANTHER" id="PTHR24096:SF149">
    <property type="entry name" value="AMP-BINDING DOMAIN-CONTAINING PROTEIN-RELATED"/>
    <property type="match status" value="1"/>
</dbReference>
<accession>A0A482VCK6</accession>
<keyword evidence="3" id="KW-0436">Ligase</keyword>
<comment type="caution">
    <text evidence="6">The sequence shown here is derived from an EMBL/GenBank/DDBJ whole genome shotgun (WGS) entry which is preliminary data.</text>
</comment>
<dbReference type="EMBL" id="QDEB01113851">
    <property type="protein sequence ID" value="RZB41040.1"/>
    <property type="molecule type" value="Genomic_DNA"/>
</dbReference>
<dbReference type="Proteomes" id="UP000292052">
    <property type="component" value="Unassembled WGS sequence"/>
</dbReference>
<evidence type="ECO:0000256" key="1">
    <source>
        <dbReference type="ARBA" id="ARBA00004275"/>
    </source>
</evidence>
<keyword evidence="4" id="KW-0576">Peroxisome</keyword>
<dbReference type="PANTHER" id="PTHR24096">
    <property type="entry name" value="LONG-CHAIN-FATTY-ACID--COA LIGASE"/>
    <property type="match status" value="1"/>
</dbReference>
<gene>
    <name evidence="6" type="ORF">BDFB_013812</name>
</gene>
<keyword evidence="7" id="KW-1185">Reference proteome</keyword>
<evidence type="ECO:0000256" key="2">
    <source>
        <dbReference type="ARBA" id="ARBA00006432"/>
    </source>
</evidence>
<dbReference type="OrthoDB" id="10253869at2759"/>
<feature type="non-terminal residue" evidence="6">
    <location>
        <position position="210"/>
    </location>
</feature>
<reference evidence="6 7" key="1">
    <citation type="submission" date="2017-03" db="EMBL/GenBank/DDBJ databases">
        <title>Genome of the blue death feigning beetle - Asbolus verrucosus.</title>
        <authorList>
            <person name="Rider S.D."/>
        </authorList>
    </citation>
    <scope>NUCLEOTIDE SEQUENCE [LARGE SCALE GENOMIC DNA]</scope>
    <source>
        <strain evidence="6">Butters</strain>
        <tissue evidence="6">Head and leg muscle</tissue>
    </source>
</reference>
<evidence type="ECO:0000313" key="7">
    <source>
        <dbReference type="Proteomes" id="UP000292052"/>
    </source>
</evidence>
<evidence type="ECO:0000259" key="5">
    <source>
        <dbReference type="Pfam" id="PF00501"/>
    </source>
</evidence>
<feature type="domain" description="AMP-dependent synthetase/ligase" evidence="5">
    <location>
        <begin position="26"/>
        <end position="129"/>
    </location>
</feature>